<keyword evidence="9" id="KW-1185">Reference proteome</keyword>
<evidence type="ECO:0000256" key="3">
    <source>
        <dbReference type="ARBA" id="ARBA00022705"/>
    </source>
</evidence>
<dbReference type="GeneID" id="100375133"/>
<feature type="domain" description="DNA replication complex GINS protein PSF3 N-terminal" evidence="8">
    <location>
        <begin position="19"/>
        <end position="71"/>
    </location>
</feature>
<dbReference type="CDD" id="cd11713">
    <property type="entry name" value="GINS_A_psf3"/>
    <property type="match status" value="1"/>
</dbReference>
<keyword evidence="3 6" id="KW-0235">DNA replication</keyword>
<evidence type="ECO:0000259" key="8">
    <source>
        <dbReference type="Pfam" id="PF22466"/>
    </source>
</evidence>
<evidence type="ECO:0000256" key="2">
    <source>
        <dbReference type="ARBA" id="ARBA00006343"/>
    </source>
</evidence>
<comment type="similarity">
    <text evidence="2 6">Belongs to the GINS3/PSF3 family.</text>
</comment>
<dbReference type="Pfam" id="PF05916">
    <property type="entry name" value="Sld5"/>
    <property type="match status" value="1"/>
</dbReference>
<protein>
    <recommendedName>
        <fullName evidence="6">DNA replication complex GINS protein PSF3</fullName>
    </recommendedName>
</protein>
<evidence type="ECO:0000256" key="4">
    <source>
        <dbReference type="ARBA" id="ARBA00023242"/>
    </source>
</evidence>
<dbReference type="Proteomes" id="UP000694865">
    <property type="component" value="Unplaced"/>
</dbReference>
<dbReference type="RefSeq" id="NP_001171769.1">
    <property type="nucleotide sequence ID" value="NM_001184840.1"/>
</dbReference>
<dbReference type="SUPFAM" id="SSF158573">
    <property type="entry name" value="GINS helical bundle-like"/>
    <property type="match status" value="1"/>
</dbReference>
<comment type="function">
    <text evidence="6">The GINS complex plays an essential role in the initiation of DNA replication.</text>
</comment>
<evidence type="ECO:0000313" key="10">
    <source>
        <dbReference type="RefSeq" id="NP_001171769.1"/>
    </source>
</evidence>
<comment type="function">
    <text evidence="5">Required for correct functioning of the GINS complex, a complex that plays an essential role in the initiation of DNA replication, and progression of DNA replication forks. GINS complex is a core component of CDC45-MCM-GINS (CMG) helicase, the molecular machine that unwinds template DNA during replication, and around which the replisome is built.</text>
</comment>
<name>A0ABM0GGU2_SACKO</name>
<sequence length="211" mass="24396">MSLVEIPYTRYSSSSDNYYCIDDIIATCEKIPSKVEQPLFRLGFLDPSTDNTTIQPGTKLELPFWLASSLCTRRRRLVSVDMPKTYKDSFREILKADANVVDLHKIGPYYYSFGSKLLHFDHPEIGDIADSLLQGFISRFRRIMDSSQNAYNEDTTHLTCKLDESERCVFKAGQKGLDDFQRWQTGQTTKINTSQMVANHRKRKRVVMEED</sequence>
<dbReference type="InterPro" id="IPR055221">
    <property type="entry name" value="PSF3_N"/>
</dbReference>
<dbReference type="InterPro" id="IPR010492">
    <property type="entry name" value="GINS_Psf3"/>
</dbReference>
<dbReference type="CDD" id="cd21693">
    <property type="entry name" value="GINS_B_Psf3"/>
    <property type="match status" value="1"/>
</dbReference>
<proteinExistence type="inferred from homology"/>
<comment type="subcellular location">
    <subcellularLocation>
        <location evidence="1 6">Nucleus</location>
    </subcellularLocation>
</comment>
<evidence type="ECO:0000313" key="9">
    <source>
        <dbReference type="Proteomes" id="UP000694865"/>
    </source>
</evidence>
<dbReference type="Pfam" id="PF22466">
    <property type="entry name" value="PSF3_N"/>
    <property type="match status" value="1"/>
</dbReference>
<dbReference type="PANTHER" id="PTHR22768:SF0">
    <property type="entry name" value="DNA REPLICATION COMPLEX GINS PROTEIN PSF3"/>
    <property type="match status" value="1"/>
</dbReference>
<dbReference type="SUPFAM" id="SSF160059">
    <property type="entry name" value="PriA/YqbF domain"/>
    <property type="match status" value="1"/>
</dbReference>
<comment type="subunit">
    <text evidence="6">Component of the GINS complex.</text>
</comment>
<evidence type="ECO:0000256" key="5">
    <source>
        <dbReference type="ARBA" id="ARBA00045258"/>
    </source>
</evidence>
<dbReference type="Gene3D" id="1.20.58.2050">
    <property type="match status" value="1"/>
</dbReference>
<dbReference type="InterPro" id="IPR021151">
    <property type="entry name" value="GINS_A"/>
</dbReference>
<dbReference type="InterPro" id="IPR036224">
    <property type="entry name" value="GINS_bundle-like_dom_sf"/>
</dbReference>
<dbReference type="PANTHER" id="PTHR22768">
    <property type="entry name" value="DNA REPLICATION COMPLEX GINS PROTEIN PSF3"/>
    <property type="match status" value="1"/>
</dbReference>
<evidence type="ECO:0000256" key="6">
    <source>
        <dbReference type="RuleBase" id="RU367161"/>
    </source>
</evidence>
<dbReference type="InterPro" id="IPR038437">
    <property type="entry name" value="GINS_Psf3_sf"/>
</dbReference>
<keyword evidence="4 6" id="KW-0539">Nucleus</keyword>
<evidence type="ECO:0000256" key="1">
    <source>
        <dbReference type="ARBA" id="ARBA00004123"/>
    </source>
</evidence>
<reference evidence="10" key="1">
    <citation type="journal article" date="2008" name="Biol. Bull.">
        <title>cDNA sequences for transcription factors and signaling proteins of the hemichordate Saccoglossus kowalevskii: efficacy of the expressed sequence tag (EST) approach for evolutionary and developmental studies of a new organism.</title>
        <authorList>
            <person name="Freeman R.M. Jr."/>
            <person name="Wu M."/>
            <person name="Cordonnier-Pratt M.M."/>
            <person name="Pratt L.H."/>
            <person name="Gruber C.E."/>
            <person name="Smith M."/>
            <person name="Lander E.S."/>
            <person name="Stange-Thomann N."/>
            <person name="Lowe C.J."/>
            <person name="Gerhart J."/>
            <person name="Kirschner M."/>
        </authorList>
    </citation>
    <scope>NUCLEOTIDE SEQUENCE</scope>
</reference>
<accession>A0ABM0GGU2</accession>
<reference evidence="10" key="2">
    <citation type="submission" date="2025-08" db="UniProtKB">
        <authorList>
            <consortium name="RefSeq"/>
        </authorList>
    </citation>
    <scope>IDENTIFICATION</scope>
</reference>
<evidence type="ECO:0000259" key="7">
    <source>
        <dbReference type="Pfam" id="PF05916"/>
    </source>
</evidence>
<gene>
    <name evidence="10" type="primary">Gins3</name>
</gene>
<feature type="domain" description="GINS subunit" evidence="7">
    <location>
        <begin position="88"/>
        <end position="183"/>
    </location>
</feature>
<organism evidence="9 10">
    <name type="scientific">Saccoglossus kowalevskii</name>
    <name type="common">Acorn worm</name>
    <dbReference type="NCBI Taxonomy" id="10224"/>
    <lineage>
        <taxon>Eukaryota</taxon>
        <taxon>Metazoa</taxon>
        <taxon>Hemichordata</taxon>
        <taxon>Enteropneusta</taxon>
        <taxon>Harrimaniidae</taxon>
        <taxon>Saccoglossus</taxon>
    </lineage>
</organism>